<proteinExistence type="predicted"/>
<dbReference type="PANTHER" id="PTHR43861:SF1">
    <property type="entry name" value="TRANS-ACONITATE 2-METHYLTRANSFERASE"/>
    <property type="match status" value="1"/>
</dbReference>
<dbReference type="Pfam" id="PF08241">
    <property type="entry name" value="Methyltransf_11"/>
    <property type="match status" value="1"/>
</dbReference>
<name>A0A0K8MFT3_9PROT</name>
<accession>A0A0K8MFT3</accession>
<dbReference type="PANTHER" id="PTHR43861">
    <property type="entry name" value="TRANS-ACONITATE 2-METHYLTRANSFERASE-RELATED"/>
    <property type="match status" value="1"/>
</dbReference>
<keyword evidence="2" id="KW-0489">Methyltransferase</keyword>
<dbReference type="InterPro" id="IPR029063">
    <property type="entry name" value="SAM-dependent_MTases_sf"/>
</dbReference>
<dbReference type="STRING" id="1629334.Cva_01733"/>
<dbReference type="EMBL" id="BBVC01000121">
    <property type="protein sequence ID" value="GAO99058.1"/>
    <property type="molecule type" value="Genomic_DNA"/>
</dbReference>
<keyword evidence="2" id="KW-0808">Transferase</keyword>
<comment type="caution">
    <text evidence="2">The sequence shown here is derived from an EMBL/GenBank/DDBJ whole genome shotgun (WGS) entry which is preliminary data.</text>
</comment>
<dbReference type="GO" id="GO:0032259">
    <property type="term" value="P:methylation"/>
    <property type="evidence" value="ECO:0007669"/>
    <property type="project" value="UniProtKB-KW"/>
</dbReference>
<evidence type="ECO:0000313" key="2">
    <source>
        <dbReference type="EMBL" id="GAO99058.1"/>
    </source>
</evidence>
<evidence type="ECO:0000259" key="1">
    <source>
        <dbReference type="Pfam" id="PF08241"/>
    </source>
</evidence>
<organism evidence="2 3">
    <name type="scientific">Caedimonas varicaedens</name>
    <dbReference type="NCBI Taxonomy" id="1629334"/>
    <lineage>
        <taxon>Bacteria</taxon>
        <taxon>Pseudomonadati</taxon>
        <taxon>Pseudomonadota</taxon>
        <taxon>Alphaproteobacteria</taxon>
        <taxon>Holosporales</taxon>
        <taxon>Caedimonadaceae</taxon>
        <taxon>Caedimonas</taxon>
    </lineage>
</organism>
<feature type="domain" description="Methyltransferase type 11" evidence="1">
    <location>
        <begin position="55"/>
        <end position="145"/>
    </location>
</feature>
<dbReference type="CDD" id="cd02440">
    <property type="entry name" value="AdoMet_MTases"/>
    <property type="match status" value="1"/>
</dbReference>
<dbReference type="Proteomes" id="UP000036771">
    <property type="component" value="Unassembled WGS sequence"/>
</dbReference>
<sequence length="209" mass="23952">MQGSHRLVNFLYSDKSSVPYYNQNAQIFYERTINADLSAGYNRFLALLEPPAKILDVGCGVGRDARYFEGLGYHVTAFDGSEEMVKFANQLLKEPAKLMFFEDMEFNNEFDGVWAAASLIHVPDNELPGILHRIHRALKPGGIFFATFKHGEGSHMQDGRTFYYMTEEPIRRYLGDQFEVIDIWTTEDLSSKVAHSPNKMWLNVLARKN</sequence>
<protein>
    <submittedName>
        <fullName evidence="2">Tellurite methyltransferase</fullName>
    </submittedName>
</protein>
<gene>
    <name evidence="2" type="primary">tehB</name>
    <name evidence="2" type="ORF">Cva_01733</name>
</gene>
<dbReference type="AlphaFoldDB" id="A0A0K8MFT3"/>
<dbReference type="Gene3D" id="3.40.50.150">
    <property type="entry name" value="Vaccinia Virus protein VP39"/>
    <property type="match status" value="1"/>
</dbReference>
<reference evidence="2 3" key="1">
    <citation type="submission" date="2015-03" db="EMBL/GenBank/DDBJ databases">
        <title>Caedibacter varicaedens, whole genome shotgun sequence.</title>
        <authorList>
            <person name="Suzuki H."/>
            <person name="Dapper A.L."/>
            <person name="Gibson A.K."/>
            <person name="Jackson C."/>
            <person name="Lee H."/>
            <person name="Pejaver V.R."/>
            <person name="Doak T."/>
            <person name="Lynch M."/>
        </authorList>
    </citation>
    <scope>NUCLEOTIDE SEQUENCE [LARGE SCALE GENOMIC DNA]</scope>
</reference>
<dbReference type="SUPFAM" id="SSF53335">
    <property type="entry name" value="S-adenosyl-L-methionine-dependent methyltransferases"/>
    <property type="match status" value="1"/>
</dbReference>
<evidence type="ECO:0000313" key="3">
    <source>
        <dbReference type="Proteomes" id="UP000036771"/>
    </source>
</evidence>
<dbReference type="OrthoDB" id="7348755at2"/>
<dbReference type="GO" id="GO:0008757">
    <property type="term" value="F:S-adenosylmethionine-dependent methyltransferase activity"/>
    <property type="evidence" value="ECO:0007669"/>
    <property type="project" value="InterPro"/>
</dbReference>
<dbReference type="InterPro" id="IPR013216">
    <property type="entry name" value="Methyltransf_11"/>
</dbReference>
<keyword evidence="3" id="KW-1185">Reference proteome</keyword>